<keyword evidence="3" id="KW-0479">Metal-binding</keyword>
<accession>A0ABN9KRY9</accession>
<reference evidence="10" key="1">
    <citation type="submission" date="2023-07" db="EMBL/GenBank/DDBJ databases">
        <authorList>
            <person name="Stuckert A."/>
        </authorList>
    </citation>
    <scope>NUCLEOTIDE SEQUENCE</scope>
</reference>
<feature type="transmembrane region" description="Helical" evidence="8">
    <location>
        <begin position="167"/>
        <end position="186"/>
    </location>
</feature>
<evidence type="ECO:0000256" key="3">
    <source>
        <dbReference type="ARBA" id="ARBA00022723"/>
    </source>
</evidence>
<keyword evidence="7 8" id="KW-0472">Membrane</keyword>
<gene>
    <name evidence="10" type="ORF">RIMI_LOCUS800213</name>
</gene>
<evidence type="ECO:0000256" key="2">
    <source>
        <dbReference type="ARBA" id="ARBA00022692"/>
    </source>
</evidence>
<dbReference type="PANTHER" id="PTHR14402:SF8">
    <property type="entry name" value="RECEPTOR-TRANSPORTING PROTEIN 4"/>
    <property type="match status" value="1"/>
</dbReference>
<evidence type="ECO:0000256" key="1">
    <source>
        <dbReference type="ARBA" id="ARBA00004167"/>
    </source>
</evidence>
<keyword evidence="5" id="KW-0862">Zinc</keyword>
<evidence type="ECO:0000256" key="5">
    <source>
        <dbReference type="ARBA" id="ARBA00022833"/>
    </source>
</evidence>
<dbReference type="PANTHER" id="PTHR14402">
    <property type="entry name" value="RECEPTOR TRANSPORTING PROTEIN"/>
    <property type="match status" value="1"/>
</dbReference>
<keyword evidence="11" id="KW-1185">Reference proteome</keyword>
<evidence type="ECO:0000313" key="11">
    <source>
        <dbReference type="Proteomes" id="UP001176940"/>
    </source>
</evidence>
<evidence type="ECO:0000256" key="4">
    <source>
        <dbReference type="ARBA" id="ARBA00022771"/>
    </source>
</evidence>
<evidence type="ECO:0000256" key="8">
    <source>
        <dbReference type="SAM" id="Phobius"/>
    </source>
</evidence>
<sequence>MNNTAWIEDFASEIGNSGVPHGWSLHVDKNLQKKNDATYCSQRTFGSFRCLSCKRSWSSSKVFILFCMKQNHFQRRGSVAMRIFKQGCQKCTKMQEPMIHSENIERVISNVVSHIQKAFYGKENANDDRPPHTYGSLDGPHDEEHCEACQLNLCDRQMTSQETSSSLGLLSALVGVGAGALALMYLSKN</sequence>
<keyword evidence="2 8" id="KW-0812">Transmembrane</keyword>
<evidence type="ECO:0000313" key="10">
    <source>
        <dbReference type="EMBL" id="CAJ0918467.1"/>
    </source>
</evidence>
<keyword evidence="4" id="KW-0863">Zinc-finger</keyword>
<proteinExistence type="predicted"/>
<dbReference type="SMART" id="SM01328">
    <property type="entry name" value="zf-3CxxC"/>
    <property type="match status" value="1"/>
</dbReference>
<name>A0ABN9KRY9_9NEOB</name>
<evidence type="ECO:0000259" key="9">
    <source>
        <dbReference type="SMART" id="SM01328"/>
    </source>
</evidence>
<dbReference type="EMBL" id="CAUEEQ010001003">
    <property type="protein sequence ID" value="CAJ0918467.1"/>
    <property type="molecule type" value="Genomic_DNA"/>
</dbReference>
<evidence type="ECO:0000256" key="7">
    <source>
        <dbReference type="ARBA" id="ARBA00023136"/>
    </source>
</evidence>
<comment type="subcellular location">
    <subcellularLocation>
        <location evidence="1">Membrane</location>
        <topology evidence="1">Single-pass membrane protein</topology>
    </subcellularLocation>
</comment>
<protein>
    <recommendedName>
        <fullName evidence="9">3CxxC-type domain-containing protein</fullName>
    </recommendedName>
</protein>
<evidence type="ECO:0000256" key="6">
    <source>
        <dbReference type="ARBA" id="ARBA00022989"/>
    </source>
</evidence>
<keyword evidence="6 8" id="KW-1133">Transmembrane helix</keyword>
<dbReference type="InterPro" id="IPR026096">
    <property type="entry name" value="R-trans_p"/>
</dbReference>
<dbReference type="Proteomes" id="UP001176940">
    <property type="component" value="Unassembled WGS sequence"/>
</dbReference>
<dbReference type="Pfam" id="PF13695">
    <property type="entry name" value="Zn_ribbon_3CxxC"/>
    <property type="match status" value="1"/>
</dbReference>
<dbReference type="InterPro" id="IPR027377">
    <property type="entry name" value="ZAR1/RTP1-5-like_Znf-3CxxC"/>
</dbReference>
<organism evidence="10 11">
    <name type="scientific">Ranitomeya imitator</name>
    <name type="common">mimic poison frog</name>
    <dbReference type="NCBI Taxonomy" id="111125"/>
    <lineage>
        <taxon>Eukaryota</taxon>
        <taxon>Metazoa</taxon>
        <taxon>Chordata</taxon>
        <taxon>Craniata</taxon>
        <taxon>Vertebrata</taxon>
        <taxon>Euteleostomi</taxon>
        <taxon>Amphibia</taxon>
        <taxon>Batrachia</taxon>
        <taxon>Anura</taxon>
        <taxon>Neobatrachia</taxon>
        <taxon>Hyloidea</taxon>
        <taxon>Dendrobatidae</taxon>
        <taxon>Dendrobatinae</taxon>
        <taxon>Ranitomeya</taxon>
    </lineage>
</organism>
<comment type="caution">
    <text evidence="10">The sequence shown here is derived from an EMBL/GenBank/DDBJ whole genome shotgun (WGS) entry which is preliminary data.</text>
</comment>
<feature type="domain" description="3CxxC-type" evidence="9">
    <location>
        <begin position="43"/>
        <end position="152"/>
    </location>
</feature>